<dbReference type="InterPro" id="IPR007612">
    <property type="entry name" value="LOR"/>
</dbReference>
<dbReference type="InterPro" id="IPR025659">
    <property type="entry name" value="Tubby-like_C"/>
</dbReference>
<evidence type="ECO:0000313" key="4">
    <source>
        <dbReference type="Proteomes" id="UP000265566"/>
    </source>
</evidence>
<gene>
    <name evidence="3" type="ORF">MtrunA17_Chr5g0432221</name>
</gene>
<evidence type="ECO:0000256" key="1">
    <source>
        <dbReference type="ARBA" id="ARBA00005437"/>
    </source>
</evidence>
<protein>
    <submittedName>
        <fullName evidence="3">Putative tubby-like domain-containing protein</fullName>
    </submittedName>
</protein>
<dbReference type="Proteomes" id="UP000265566">
    <property type="component" value="Chromosome 5"/>
</dbReference>
<keyword evidence="2" id="KW-1133">Transmembrane helix</keyword>
<dbReference type="PANTHER" id="PTHR31087:SF85">
    <property type="entry name" value="PROTEIN LURP-ONE-RELATED 7"/>
    <property type="match status" value="1"/>
</dbReference>
<evidence type="ECO:0000313" key="3">
    <source>
        <dbReference type="EMBL" id="RHN56697.1"/>
    </source>
</evidence>
<organism evidence="3 4">
    <name type="scientific">Medicago truncatula</name>
    <name type="common">Barrel medic</name>
    <name type="synonym">Medicago tribuloides</name>
    <dbReference type="NCBI Taxonomy" id="3880"/>
    <lineage>
        <taxon>Eukaryota</taxon>
        <taxon>Viridiplantae</taxon>
        <taxon>Streptophyta</taxon>
        <taxon>Embryophyta</taxon>
        <taxon>Tracheophyta</taxon>
        <taxon>Spermatophyta</taxon>
        <taxon>Magnoliopsida</taxon>
        <taxon>eudicotyledons</taxon>
        <taxon>Gunneridae</taxon>
        <taxon>Pentapetalae</taxon>
        <taxon>rosids</taxon>
        <taxon>fabids</taxon>
        <taxon>Fabales</taxon>
        <taxon>Fabaceae</taxon>
        <taxon>Papilionoideae</taxon>
        <taxon>50 kb inversion clade</taxon>
        <taxon>NPAAA clade</taxon>
        <taxon>Hologalegina</taxon>
        <taxon>IRL clade</taxon>
        <taxon>Trifolieae</taxon>
        <taxon>Medicago</taxon>
    </lineage>
</organism>
<keyword evidence="2" id="KW-0812">Transmembrane</keyword>
<dbReference type="OrthoDB" id="770293at2759"/>
<name>A0A396I1H8_MEDTR</name>
<dbReference type="Pfam" id="PF04525">
    <property type="entry name" value="LOR"/>
    <property type="match status" value="1"/>
</dbReference>
<comment type="caution">
    <text evidence="3">The sequence shown here is derived from an EMBL/GenBank/DDBJ whole genome shotgun (WGS) entry which is preliminary data.</text>
</comment>
<dbReference type="Gramene" id="rna32135">
    <property type="protein sequence ID" value="RHN56697.1"/>
    <property type="gene ID" value="gene32135"/>
</dbReference>
<dbReference type="InterPro" id="IPR038595">
    <property type="entry name" value="LOR_sf"/>
</dbReference>
<reference evidence="4" key="1">
    <citation type="journal article" date="2018" name="Nat. Plants">
        <title>Whole-genome landscape of Medicago truncatula symbiotic genes.</title>
        <authorList>
            <person name="Pecrix Y."/>
            <person name="Staton S.E."/>
            <person name="Sallet E."/>
            <person name="Lelandais-Briere C."/>
            <person name="Moreau S."/>
            <person name="Carrere S."/>
            <person name="Blein T."/>
            <person name="Jardinaud M.F."/>
            <person name="Latrasse D."/>
            <person name="Zouine M."/>
            <person name="Zahm M."/>
            <person name="Kreplak J."/>
            <person name="Mayjonade B."/>
            <person name="Satge C."/>
            <person name="Perez M."/>
            <person name="Cauet S."/>
            <person name="Marande W."/>
            <person name="Chantry-Darmon C."/>
            <person name="Lopez-Roques C."/>
            <person name="Bouchez O."/>
            <person name="Berard A."/>
            <person name="Debelle F."/>
            <person name="Munos S."/>
            <person name="Bendahmane A."/>
            <person name="Berges H."/>
            <person name="Niebel A."/>
            <person name="Buitink J."/>
            <person name="Frugier F."/>
            <person name="Benhamed M."/>
            <person name="Crespi M."/>
            <person name="Gouzy J."/>
            <person name="Gamas P."/>
        </authorList>
    </citation>
    <scope>NUCLEOTIDE SEQUENCE [LARGE SCALE GENOMIC DNA]</scope>
    <source>
        <strain evidence="4">cv. Jemalong A17</strain>
    </source>
</reference>
<evidence type="ECO:0000256" key="2">
    <source>
        <dbReference type="SAM" id="Phobius"/>
    </source>
</evidence>
<dbReference type="PANTHER" id="PTHR31087">
    <property type="match status" value="1"/>
</dbReference>
<comment type="similarity">
    <text evidence="1">Belongs to the LOR family.</text>
</comment>
<feature type="transmembrane region" description="Helical" evidence="2">
    <location>
        <begin position="192"/>
        <end position="212"/>
    </location>
</feature>
<dbReference type="Gene3D" id="2.40.160.200">
    <property type="entry name" value="LURP1-related"/>
    <property type="match status" value="1"/>
</dbReference>
<sequence length="216" mass="24294">MFSGGLKFLTENSKRSKKPKMETSDLEYTGTEDQHIPIDLFGSKKHAGVPRGILAFTDASGNIVFKVHRQPPDPNSSSSLKDTKLLLDSNDNPLFSIHRHHNGIWKCYKGSGDENKELVLQVKRTVKTITKVELEVFFAGERLKDNDTCDLKVIGSPFKRSCSVYKDGDLVAQSSLMYKLNQIYVSRGKFRLTIFPGIIDRGLIVALFVIFLNGRK</sequence>
<accession>A0A396I1H8</accession>
<proteinExistence type="inferred from homology"/>
<dbReference type="AlphaFoldDB" id="A0A396I1H8"/>
<keyword evidence="2" id="KW-0472">Membrane</keyword>
<dbReference type="SUPFAM" id="SSF54518">
    <property type="entry name" value="Tubby C-terminal domain-like"/>
    <property type="match status" value="1"/>
</dbReference>
<dbReference type="EMBL" id="PSQE01000005">
    <property type="protein sequence ID" value="RHN56697.1"/>
    <property type="molecule type" value="Genomic_DNA"/>
</dbReference>